<evidence type="ECO:0000256" key="1">
    <source>
        <dbReference type="SAM" id="MobiDB-lite"/>
    </source>
</evidence>
<gene>
    <name evidence="3" type="ORF">QYE76_044123</name>
</gene>
<feature type="compositionally biased region" description="Basic and acidic residues" evidence="1">
    <location>
        <begin position="115"/>
        <end position="128"/>
    </location>
</feature>
<dbReference type="EMBL" id="JAUUTY010000002">
    <property type="protein sequence ID" value="KAK1683275.1"/>
    <property type="molecule type" value="Genomic_DNA"/>
</dbReference>
<feature type="region of interest" description="Disordered" evidence="1">
    <location>
        <begin position="472"/>
        <end position="686"/>
    </location>
</feature>
<dbReference type="InterPro" id="IPR043502">
    <property type="entry name" value="DNA/RNA_pol_sf"/>
</dbReference>
<dbReference type="PROSITE" id="PS50994">
    <property type="entry name" value="INTEGRASE"/>
    <property type="match status" value="1"/>
</dbReference>
<feature type="compositionally biased region" description="Basic and acidic residues" evidence="1">
    <location>
        <begin position="677"/>
        <end position="686"/>
    </location>
</feature>
<evidence type="ECO:0000313" key="4">
    <source>
        <dbReference type="Proteomes" id="UP001231189"/>
    </source>
</evidence>
<accession>A0AAD8TII6</accession>
<dbReference type="PANTHER" id="PTHR48475">
    <property type="entry name" value="RIBONUCLEASE H"/>
    <property type="match status" value="1"/>
</dbReference>
<dbReference type="Pfam" id="PF13456">
    <property type="entry name" value="RVT_3"/>
    <property type="match status" value="1"/>
</dbReference>
<feature type="domain" description="Integrase catalytic" evidence="2">
    <location>
        <begin position="1722"/>
        <end position="1889"/>
    </location>
</feature>
<dbReference type="Pfam" id="PF00665">
    <property type="entry name" value="rve"/>
    <property type="match status" value="1"/>
</dbReference>
<feature type="compositionally biased region" description="Low complexity" evidence="1">
    <location>
        <begin position="505"/>
        <end position="522"/>
    </location>
</feature>
<feature type="compositionally biased region" description="Basic and acidic residues" evidence="1">
    <location>
        <begin position="481"/>
        <end position="493"/>
    </location>
</feature>
<comment type="caution">
    <text evidence="3">The sequence shown here is derived from an EMBL/GenBank/DDBJ whole genome shotgun (WGS) entry which is preliminary data.</text>
</comment>
<dbReference type="GO" id="GO:0015074">
    <property type="term" value="P:DNA integration"/>
    <property type="evidence" value="ECO:0007669"/>
    <property type="project" value="InterPro"/>
</dbReference>
<dbReference type="Gene3D" id="3.30.420.10">
    <property type="entry name" value="Ribonuclease H-like superfamily/Ribonuclease H"/>
    <property type="match status" value="2"/>
</dbReference>
<dbReference type="InterPro" id="IPR012337">
    <property type="entry name" value="RNaseH-like_sf"/>
</dbReference>
<dbReference type="Gene3D" id="3.30.70.270">
    <property type="match status" value="1"/>
</dbReference>
<dbReference type="InterPro" id="IPR002156">
    <property type="entry name" value="RNaseH_domain"/>
</dbReference>
<feature type="compositionally biased region" description="Polar residues" evidence="1">
    <location>
        <begin position="268"/>
        <end position="277"/>
    </location>
</feature>
<reference evidence="3" key="1">
    <citation type="submission" date="2023-07" db="EMBL/GenBank/DDBJ databases">
        <title>A chromosome-level genome assembly of Lolium multiflorum.</title>
        <authorList>
            <person name="Chen Y."/>
            <person name="Copetti D."/>
            <person name="Kolliker R."/>
            <person name="Studer B."/>
        </authorList>
    </citation>
    <scope>NUCLEOTIDE SEQUENCE</scope>
    <source>
        <strain evidence="3">02402/16</strain>
        <tissue evidence="3">Leaf</tissue>
    </source>
</reference>
<dbReference type="InterPro" id="IPR001584">
    <property type="entry name" value="Integrase_cat-core"/>
</dbReference>
<dbReference type="PANTHER" id="PTHR48475:SF2">
    <property type="entry name" value="RIBONUCLEASE H"/>
    <property type="match status" value="1"/>
</dbReference>
<dbReference type="InterPro" id="IPR005162">
    <property type="entry name" value="Retrotrans_gag_dom"/>
</dbReference>
<dbReference type="GO" id="GO:0004523">
    <property type="term" value="F:RNA-DNA hybrid ribonuclease activity"/>
    <property type="evidence" value="ECO:0007669"/>
    <property type="project" value="InterPro"/>
</dbReference>
<dbReference type="InterPro" id="IPR043128">
    <property type="entry name" value="Rev_trsase/Diguanyl_cyclase"/>
</dbReference>
<sequence length="2034" mass="226726">MENYSLFMGAAAVMKMAVEMAAVSMEKPSGALPRSAGCRNRDSVPRSWLRDDGGSGTFLVSWVSPSNPVKLSIVPIGGIHIFIGETIDSDGNGKYGRVRRQLDAVAKIRSESQELLKEDSALDQEKSKPTQSAPEQEKTEMPSTRRADPLQVEAPGNNVAPDLPEAVGDSDAPGQEEAGNPEESILGNLSPDSDDASSIGTEEYNRLTKELAIGEEDDGASSMNTEEFNRKLEELGGGEQAEVESAQPMQVLATVAPLDQPDTEDEASNSSPGSSNVRPPLGPQPHRGVLSPEEIVEQARMDLVAKSDILNKPITPEEAADPEALEAKRQEMLATAQKFARTAAAMAEERTLAANFVDYSLKKDREVDEMMATAKGLRLEWQKRLDSLQVEADRIAREAIPPRRITFATPTEQQPLATPKDNMKKAAELLKKKDEEIDINYVRKLVASAMQQQSKADTSRRLASNPEQCISTAQKDAIPSQHRDDESRTGSTERRRKRQISCSITTTPSFASSATPSTSQPAGNPRPHGPGGINIRDSMPAPRDRNRERTLEQRKRNQDREPENQDREPEPRRNQERDPEPRRSQGRDPEPRRSRNEEYAPEPRRSRNDGGDHHQEERSHRSRSQPREPRHESEGGRSSYRPPRRSPSPPPSGGGGGGGGRGRRSRSRSKSPGGAPRDARDRLNEYRSDYIGPRCFGQMIREEPKPRSLNLKLPGNLKHYDGSERPDTWIEDYYNAVTFAGGTPNIACRMLQLYLIGPARVWLSDLEENTIFCWLDLKKAFENHFRGTYKRPATTSDLQACIQKKGETSRSFLTRWLATRNECENVDNRTAMHAFIGGLQRGGLLRHKLTCLVNANKLTLDEMINIASDHTAADDDAGGDLAATAIPLHQQKKNRDNGVSNSNKRKNPPEDQKGGGSDMVAMTFQRGGPGGGRGRGRGGGAGRASSALTKSPQPDPAPPNVRRIQGYAVPAHLDPATGKSTHTNRNCKWVNDLKNDPEAGYKRARKHRPRGKGGKGKNKDKEEDSSEAMDEMTLRRNPRRYVKWSEKACTFDRSDHPAVIPKECYALVVSPRIDGYDFSKCLMDGGASLNIMYLETEKMNLTKDQLKHSTTEFHGVVPGKKANSLGSIKLPVAFGDVNNYREEMITFEVVPFKSSYHVIFGRPTYHKFHARACYIYNKLKIPGPNGWITVSGDYKKARDCEEGEAAFAESVISGEELQGYRAAVDPTEMQTTKKQISEQKTSFKAAIETKKHDLIEGATYQRTMQRCLKDQIGRNVHAYVDDIAVMTRKGSDLLSDLKETFDNLRRFVSRLGEKALPLYKLLKKTDKFVWDETADKALQELKNILSSPPILAAPAESEPMLLYIAATNKVISLRYPHFQKLAYGVFLGSRKLRHYFQEHPMTVVSKAPLATIINNSDATGRVAKWGIELSAFDINYEARTAIKSQVLADFIADWTEAPEGTPVPEPEAWVMHFDGSKQHQGSGAGVTLKSPTGEELQYVLQIHFEATNNMAEYEALLHGLRIAKEIGIKHIICCGDSDLVAQQVAGTWNARNSVMAAYRDEVDEIAKCFLGYEVKYVRRDDNTAADMLSKLGSGRKPIPPGIFLEHLRVPSVKGANPENPDLAVSPAKEVMAVIPAWTQPFLDYLVDQKLPEDEVHARQIIRRARSYTIVDGQLYKRSANGVFLKCVSIKMALKSSERSMQGIAGIMPPPGPSSQKLFAQELRTIPITWPFAVWGLDMVGKLKKSSPGGHEYLLVAIDKFSKWIEAKPVRKADGATALKFVCSLVTRFGIPHSIITDNGTNFAHGELKDYCDEVGIRLDLASVAHPQSNGQVERANGLILAGIKPRLEEPLRRAAGAWADELDSVLWSLRTTPNRSTGFTPFFLVYGSEAVLPTDIIHDSPRVSAYNEETADEARQLSVDLIEEARNLADQRSTIYQQKLRRYHSRRVRNRSFMVGDLVLRLRQVKDHKLQTPWEGPFVISKVLHNGSYYLVDFRELKDRPANWHRKRKREDPGDIYDETDRPWNIAQLRPFHT</sequence>
<evidence type="ECO:0000259" key="2">
    <source>
        <dbReference type="PROSITE" id="PS50994"/>
    </source>
</evidence>
<dbReference type="SUPFAM" id="SSF53098">
    <property type="entry name" value="Ribonuclease H-like"/>
    <property type="match status" value="2"/>
</dbReference>
<dbReference type="InterPro" id="IPR036397">
    <property type="entry name" value="RNaseH_sf"/>
</dbReference>
<feature type="region of interest" description="Disordered" evidence="1">
    <location>
        <begin position="115"/>
        <end position="295"/>
    </location>
</feature>
<name>A0AAD8TII6_LOLMU</name>
<evidence type="ECO:0000313" key="3">
    <source>
        <dbReference type="EMBL" id="KAK1683275.1"/>
    </source>
</evidence>
<keyword evidence="4" id="KW-1185">Reference proteome</keyword>
<dbReference type="GO" id="GO:0003676">
    <property type="term" value="F:nucleic acid binding"/>
    <property type="evidence" value="ECO:0007669"/>
    <property type="project" value="InterPro"/>
</dbReference>
<dbReference type="Proteomes" id="UP001231189">
    <property type="component" value="Unassembled WGS sequence"/>
</dbReference>
<dbReference type="CDD" id="cd09279">
    <property type="entry name" value="RNase_HI_like"/>
    <property type="match status" value="1"/>
</dbReference>
<proteinExistence type="predicted"/>
<organism evidence="3 4">
    <name type="scientific">Lolium multiflorum</name>
    <name type="common">Italian ryegrass</name>
    <name type="synonym">Lolium perenne subsp. multiflorum</name>
    <dbReference type="NCBI Taxonomy" id="4521"/>
    <lineage>
        <taxon>Eukaryota</taxon>
        <taxon>Viridiplantae</taxon>
        <taxon>Streptophyta</taxon>
        <taxon>Embryophyta</taxon>
        <taxon>Tracheophyta</taxon>
        <taxon>Spermatophyta</taxon>
        <taxon>Magnoliopsida</taxon>
        <taxon>Liliopsida</taxon>
        <taxon>Poales</taxon>
        <taxon>Poaceae</taxon>
        <taxon>BOP clade</taxon>
        <taxon>Pooideae</taxon>
        <taxon>Poodae</taxon>
        <taxon>Poeae</taxon>
        <taxon>Poeae Chloroplast Group 2 (Poeae type)</taxon>
        <taxon>Loliodinae</taxon>
        <taxon>Loliinae</taxon>
        <taxon>Lolium</taxon>
    </lineage>
</organism>
<feature type="compositionally biased region" description="Basic and acidic residues" evidence="1">
    <location>
        <begin position="542"/>
        <end position="635"/>
    </location>
</feature>
<feature type="region of interest" description="Disordered" evidence="1">
    <location>
        <begin position="885"/>
        <end position="1032"/>
    </location>
</feature>
<dbReference type="Pfam" id="PF03732">
    <property type="entry name" value="Retrotrans_gag"/>
    <property type="match status" value="1"/>
</dbReference>
<feature type="compositionally biased region" description="Basic residues" evidence="1">
    <location>
        <begin position="1002"/>
        <end position="1016"/>
    </location>
</feature>
<feature type="compositionally biased region" description="Basic and acidic residues" evidence="1">
    <location>
        <begin position="135"/>
        <end position="148"/>
    </location>
</feature>
<dbReference type="CDD" id="cd00303">
    <property type="entry name" value="retropepsin_like"/>
    <property type="match status" value="1"/>
</dbReference>
<dbReference type="SUPFAM" id="SSF56672">
    <property type="entry name" value="DNA/RNA polymerases"/>
    <property type="match status" value="1"/>
</dbReference>
<protein>
    <recommendedName>
        <fullName evidence="2">Integrase catalytic domain-containing protein</fullName>
    </recommendedName>
</protein>
<feature type="compositionally biased region" description="Gly residues" evidence="1">
    <location>
        <begin position="927"/>
        <end position="942"/>
    </location>
</feature>
<feature type="compositionally biased region" description="Basic and acidic residues" evidence="1">
    <location>
        <begin position="991"/>
        <end position="1001"/>
    </location>
</feature>